<keyword evidence="1" id="KW-0812">Transmembrane</keyword>
<keyword evidence="1" id="KW-1133">Transmembrane helix</keyword>
<name>A0A9X7JSK8_9ACTN</name>
<dbReference type="AlphaFoldDB" id="A0A9X7JSK8"/>
<reference evidence="2 3" key="1">
    <citation type="submission" date="2018-03" db="EMBL/GenBank/DDBJ databases">
        <title>Chitinolytic properties of Streptosporangium nondiastaticum TBG75A20.</title>
        <authorList>
            <person name="Gayathri V."/>
            <person name="Shiburaj S."/>
        </authorList>
    </citation>
    <scope>NUCLEOTIDE SEQUENCE [LARGE SCALE GENOMIC DNA]</scope>
    <source>
        <strain evidence="2 3">TBG75A20</strain>
    </source>
</reference>
<dbReference type="InterPro" id="IPR028082">
    <property type="entry name" value="Peripla_BP_I"/>
</dbReference>
<dbReference type="EMBL" id="PXWG01000014">
    <property type="protein sequence ID" value="PSJ29060.1"/>
    <property type="molecule type" value="Genomic_DNA"/>
</dbReference>
<feature type="transmembrane region" description="Helical" evidence="1">
    <location>
        <begin position="21"/>
        <end position="40"/>
    </location>
</feature>
<dbReference type="OrthoDB" id="3440574at2"/>
<accession>A0A9X7JSK8</accession>
<protein>
    <recommendedName>
        <fullName evidence="4">Branched-chain amino acid ABC transporter substrate-binding protein</fullName>
    </recommendedName>
</protein>
<keyword evidence="3" id="KW-1185">Reference proteome</keyword>
<organism evidence="2 3">
    <name type="scientific">Streptosporangium nondiastaticum</name>
    <dbReference type="NCBI Taxonomy" id="35764"/>
    <lineage>
        <taxon>Bacteria</taxon>
        <taxon>Bacillati</taxon>
        <taxon>Actinomycetota</taxon>
        <taxon>Actinomycetes</taxon>
        <taxon>Streptosporangiales</taxon>
        <taxon>Streptosporangiaceae</taxon>
        <taxon>Streptosporangium</taxon>
    </lineage>
</organism>
<gene>
    <name evidence="2" type="ORF">B7P34_08915</name>
</gene>
<evidence type="ECO:0000313" key="3">
    <source>
        <dbReference type="Proteomes" id="UP000242427"/>
    </source>
</evidence>
<dbReference type="Gene3D" id="3.40.50.2300">
    <property type="match status" value="2"/>
</dbReference>
<sequence length="518" mass="55838">MPLNRPSPLDPVPPWWKGLRGIAALVLVLALLAGGGFWLLGGDGDGEDRCAEDVPGLVLAGAGDDRECIGVMNETAYAFDPRLNDVTEKIAAENRRVRDQWEKPAAGRTPVPYVKVALLTPMTASDSSVLPIEEIRSSLEGAYTAQCRANACPGLSAVNAIGIHGRTPQIQLVLASEGRNQTHWRPVVERLSGMTGGEHPLVAVAGMGVSVPETQRAADELAKHKIPAIGAVLTATNVGSERLFKVSPSNTDYAKALRKRLDRLPAEQRRGYLVFDSRDDNFVRTMRQAYDEVFADYIDKRRVSFVGTTGPRTEGMPSLFFNAFNNICLTKSELVFWAGRGRDLADLVRSLSSRSQCGHDKPITIVVGSQGAVQQANDVMGLLKDSRITILEASATDTGQWIRGNGAPSGFKPFLQGFRDLKFPDKELSDGYAVMHHDSVLTAVWALRMVTGQTGRETPGVQDVFNQLTNLHDAAVVPAASGDLSFDDASGGWPHNKPVPIIQAPGGAADPGPLYKTQ</sequence>
<evidence type="ECO:0000313" key="2">
    <source>
        <dbReference type="EMBL" id="PSJ29060.1"/>
    </source>
</evidence>
<dbReference type="SUPFAM" id="SSF53822">
    <property type="entry name" value="Periplasmic binding protein-like I"/>
    <property type="match status" value="1"/>
</dbReference>
<comment type="caution">
    <text evidence="2">The sequence shown here is derived from an EMBL/GenBank/DDBJ whole genome shotgun (WGS) entry which is preliminary data.</text>
</comment>
<evidence type="ECO:0008006" key="4">
    <source>
        <dbReference type="Google" id="ProtNLM"/>
    </source>
</evidence>
<proteinExistence type="predicted"/>
<dbReference type="RefSeq" id="WP_106675277.1">
    <property type="nucleotide sequence ID" value="NZ_PXWG01000014.1"/>
</dbReference>
<evidence type="ECO:0000256" key="1">
    <source>
        <dbReference type="SAM" id="Phobius"/>
    </source>
</evidence>
<keyword evidence="1" id="KW-0472">Membrane</keyword>
<dbReference type="Proteomes" id="UP000242427">
    <property type="component" value="Unassembled WGS sequence"/>
</dbReference>